<dbReference type="EMBL" id="FNDT01000008">
    <property type="protein sequence ID" value="SDI26004.1"/>
    <property type="molecule type" value="Genomic_DNA"/>
</dbReference>
<comment type="similarity">
    <text evidence="1">Belongs to the low molecular weight phosphotyrosine protein phosphatase family.</text>
</comment>
<keyword evidence="3" id="KW-0904">Protein phosphatase</keyword>
<feature type="active site" description="Nucleophile" evidence="4">
    <location>
        <position position="13"/>
    </location>
</feature>
<reference evidence="6 7" key="1">
    <citation type="submission" date="2016-10" db="EMBL/GenBank/DDBJ databases">
        <authorList>
            <person name="de Groot N.N."/>
        </authorList>
    </citation>
    <scope>NUCLEOTIDE SEQUENCE [LARGE SCALE GENOMIC DNA]</scope>
    <source>
        <strain evidence="6 7">NP_1H</strain>
    </source>
</reference>
<dbReference type="InterPro" id="IPR036196">
    <property type="entry name" value="Ptyr_pPase_sf"/>
</dbReference>
<evidence type="ECO:0000313" key="6">
    <source>
        <dbReference type="EMBL" id="SDI26004.1"/>
    </source>
</evidence>
<evidence type="ECO:0000256" key="1">
    <source>
        <dbReference type="ARBA" id="ARBA00011063"/>
    </source>
</evidence>
<evidence type="ECO:0000313" key="7">
    <source>
        <dbReference type="Proteomes" id="UP000199258"/>
    </source>
</evidence>
<keyword evidence="7" id="KW-1185">Reference proteome</keyword>
<dbReference type="OrthoDB" id="9784339at2"/>
<dbReference type="AlphaFoldDB" id="A0A1G8J454"/>
<proteinExistence type="inferred from homology"/>
<dbReference type="InterPro" id="IPR050438">
    <property type="entry name" value="LMW_PTPase"/>
</dbReference>
<dbReference type="Proteomes" id="UP000199258">
    <property type="component" value="Unassembled WGS sequence"/>
</dbReference>
<dbReference type="SMART" id="SM00226">
    <property type="entry name" value="LMWPc"/>
    <property type="match status" value="1"/>
</dbReference>
<protein>
    <submittedName>
        <fullName evidence="6">Protein-tyrosine phosphatase</fullName>
    </submittedName>
</protein>
<sequence length="191" mass="21425">MTTDTPFRILAVCTGNICRSPMVERLLRSSFDALAPGEFEVSSAGTGALVGREIDPQVAGFVRVFNGDTNNFAARQVEERILDGKDVVLTLTRDHRGQIIELMPSLLRRTFTLREFARLITPLDGDPSLSGPMRWRAILPKVVRARTVHPADPSGDDVVDPFRRDDSVYQQMVRELVPAVDALVDWERKHR</sequence>
<dbReference type="SUPFAM" id="SSF52788">
    <property type="entry name" value="Phosphotyrosine protein phosphatases I"/>
    <property type="match status" value="1"/>
</dbReference>
<evidence type="ECO:0000256" key="4">
    <source>
        <dbReference type="PIRSR" id="PIRSR617867-1"/>
    </source>
</evidence>
<feature type="active site" evidence="4">
    <location>
        <position position="19"/>
    </location>
</feature>
<evidence type="ECO:0000259" key="5">
    <source>
        <dbReference type="SMART" id="SM00226"/>
    </source>
</evidence>
<organism evidence="6 7">
    <name type="scientific">Arthrobacter subterraneus</name>
    <dbReference type="NCBI Taxonomy" id="335973"/>
    <lineage>
        <taxon>Bacteria</taxon>
        <taxon>Bacillati</taxon>
        <taxon>Actinomycetota</taxon>
        <taxon>Actinomycetes</taxon>
        <taxon>Micrococcales</taxon>
        <taxon>Micrococcaceae</taxon>
        <taxon>Arthrobacter</taxon>
    </lineage>
</organism>
<dbReference type="STRING" id="335973.SAMN04488693_10827"/>
<dbReference type="InterPro" id="IPR017867">
    <property type="entry name" value="Tyr_phospatase_low_mol_wt"/>
</dbReference>
<keyword evidence="2" id="KW-0378">Hydrolase</keyword>
<dbReference type="RefSeq" id="WP_090586557.1">
    <property type="nucleotide sequence ID" value="NZ_FNDT01000008.1"/>
</dbReference>
<dbReference type="InterPro" id="IPR023485">
    <property type="entry name" value="Ptyr_pPase"/>
</dbReference>
<dbReference type="PANTHER" id="PTHR11717:SF31">
    <property type="entry name" value="LOW MOLECULAR WEIGHT PROTEIN-TYROSINE-PHOSPHATASE ETP-RELATED"/>
    <property type="match status" value="1"/>
</dbReference>
<name>A0A1G8J454_9MICC</name>
<gene>
    <name evidence="6" type="ORF">SAMN04488693_10827</name>
</gene>
<dbReference type="Pfam" id="PF01451">
    <property type="entry name" value="LMWPc"/>
    <property type="match status" value="1"/>
</dbReference>
<dbReference type="PANTHER" id="PTHR11717">
    <property type="entry name" value="LOW MOLECULAR WEIGHT PROTEIN TYROSINE PHOSPHATASE"/>
    <property type="match status" value="1"/>
</dbReference>
<dbReference type="Gene3D" id="3.40.50.2300">
    <property type="match status" value="1"/>
</dbReference>
<evidence type="ECO:0000256" key="3">
    <source>
        <dbReference type="ARBA" id="ARBA00022912"/>
    </source>
</evidence>
<evidence type="ECO:0000256" key="2">
    <source>
        <dbReference type="ARBA" id="ARBA00022801"/>
    </source>
</evidence>
<dbReference type="PRINTS" id="PR00719">
    <property type="entry name" value="LMWPTPASE"/>
</dbReference>
<feature type="domain" description="Phosphotyrosine protein phosphatase I" evidence="5">
    <location>
        <begin position="7"/>
        <end position="186"/>
    </location>
</feature>
<accession>A0A1G8J454</accession>
<dbReference type="GO" id="GO:0004725">
    <property type="term" value="F:protein tyrosine phosphatase activity"/>
    <property type="evidence" value="ECO:0007669"/>
    <property type="project" value="InterPro"/>
</dbReference>